<dbReference type="GO" id="GO:0016034">
    <property type="term" value="F:maleylacetoacetate isomerase activity"/>
    <property type="evidence" value="ECO:0007669"/>
    <property type="project" value="TreeGrafter"/>
</dbReference>
<dbReference type="InterPro" id="IPR040079">
    <property type="entry name" value="Glutathione_S-Trfase"/>
</dbReference>
<dbReference type="SUPFAM" id="SSF52833">
    <property type="entry name" value="Thioredoxin-like"/>
    <property type="match status" value="1"/>
</dbReference>
<dbReference type="PROSITE" id="PS50404">
    <property type="entry name" value="GST_NTER"/>
    <property type="match status" value="1"/>
</dbReference>
<dbReference type="RefSeq" id="WP_114561973.1">
    <property type="nucleotide sequence ID" value="NZ_CP031124.1"/>
</dbReference>
<dbReference type="GO" id="GO:0006749">
    <property type="term" value="P:glutathione metabolic process"/>
    <property type="evidence" value="ECO:0007669"/>
    <property type="project" value="TreeGrafter"/>
</dbReference>
<dbReference type="InterPro" id="IPR005955">
    <property type="entry name" value="GST_Zeta"/>
</dbReference>
<dbReference type="InterPro" id="IPR036282">
    <property type="entry name" value="Glutathione-S-Trfase_C_sf"/>
</dbReference>
<evidence type="ECO:0000313" key="4">
    <source>
        <dbReference type="EMBL" id="AXF84703.1"/>
    </source>
</evidence>
<proteinExistence type="inferred from homology"/>
<dbReference type="OrthoDB" id="509852at2"/>
<reference evidence="5" key="1">
    <citation type="submission" date="2018-07" db="EMBL/GenBank/DDBJ databases">
        <authorList>
            <person name="Kim H."/>
        </authorList>
    </citation>
    <scope>NUCLEOTIDE SEQUENCE [LARGE SCALE GENOMIC DNA]</scope>
    <source>
        <strain evidence="5">F02</strain>
    </source>
</reference>
<dbReference type="GO" id="GO:0005737">
    <property type="term" value="C:cytoplasm"/>
    <property type="evidence" value="ECO:0007669"/>
    <property type="project" value="InterPro"/>
</dbReference>
<dbReference type="SFLD" id="SFLDG00358">
    <property type="entry name" value="Main_(cytGST)"/>
    <property type="match status" value="1"/>
</dbReference>
<dbReference type="AlphaFoldDB" id="A0A345D8L5"/>
<keyword evidence="4" id="KW-0670">Pyruvate</keyword>
<dbReference type="GO" id="GO:0050077">
    <property type="term" value="F:maleylpyruvate isomerase activity"/>
    <property type="evidence" value="ECO:0007669"/>
    <property type="project" value="UniProtKB-EC"/>
</dbReference>
<dbReference type="Pfam" id="PF13409">
    <property type="entry name" value="GST_N_2"/>
    <property type="match status" value="1"/>
</dbReference>
<dbReference type="Gene3D" id="1.20.1050.10">
    <property type="match status" value="1"/>
</dbReference>
<keyword evidence="5" id="KW-1185">Reference proteome</keyword>
<sequence length="215" mass="24616">MRQLYDYFRSSAAYRVRIVLQLKGLSYESINVSLLDNVHQSTRYTRYNAQGLVPTLVEDDGVMLTQSLAICEYLDETYPLPSILPWDAVGRARVRALAQTIACDIHPLNNLRVLRYLEQNLGLSAAKKITWYHHWVIAGFDALELQLQQTRGEYCYGDAVTLADVCLVPQVYNALRFHCDMTSYPTIMEISNNCLNQYAFLNASPEHNFNLREGL</sequence>
<evidence type="ECO:0000256" key="1">
    <source>
        <dbReference type="ARBA" id="ARBA00010007"/>
    </source>
</evidence>
<dbReference type="GO" id="GO:0004364">
    <property type="term" value="F:glutathione transferase activity"/>
    <property type="evidence" value="ECO:0007669"/>
    <property type="project" value="TreeGrafter"/>
</dbReference>
<dbReference type="InterPro" id="IPR010987">
    <property type="entry name" value="Glutathione-S-Trfase_C-like"/>
</dbReference>
<organism evidence="4 5">
    <name type="scientific">Ephemeroptericola cinctiostellae</name>
    <dbReference type="NCBI Taxonomy" id="2268024"/>
    <lineage>
        <taxon>Bacteria</taxon>
        <taxon>Pseudomonadati</taxon>
        <taxon>Pseudomonadota</taxon>
        <taxon>Betaproteobacteria</taxon>
        <taxon>Burkholderiales</taxon>
        <taxon>Burkholderiaceae</taxon>
        <taxon>Ephemeroptericola</taxon>
    </lineage>
</organism>
<dbReference type="SUPFAM" id="SSF47616">
    <property type="entry name" value="GST C-terminal domain-like"/>
    <property type="match status" value="1"/>
</dbReference>
<evidence type="ECO:0000313" key="5">
    <source>
        <dbReference type="Proteomes" id="UP000252182"/>
    </source>
</evidence>
<dbReference type="NCBIfam" id="TIGR01262">
    <property type="entry name" value="maiA"/>
    <property type="match status" value="1"/>
</dbReference>
<gene>
    <name evidence="4" type="primary">nagL</name>
    <name evidence="4" type="ORF">DTO96_100413</name>
</gene>
<feature type="domain" description="GST N-terminal" evidence="2">
    <location>
        <begin position="1"/>
        <end position="82"/>
    </location>
</feature>
<dbReference type="InterPro" id="IPR036249">
    <property type="entry name" value="Thioredoxin-like_sf"/>
</dbReference>
<dbReference type="InterPro" id="IPR034330">
    <property type="entry name" value="GST_Zeta_C"/>
</dbReference>
<keyword evidence="4" id="KW-0413">Isomerase</keyword>
<evidence type="ECO:0000259" key="3">
    <source>
        <dbReference type="PROSITE" id="PS50405"/>
    </source>
</evidence>
<name>A0A345D8L5_9BURK</name>
<dbReference type="PROSITE" id="PS50405">
    <property type="entry name" value="GST_CTER"/>
    <property type="match status" value="1"/>
</dbReference>
<dbReference type="Proteomes" id="UP000252182">
    <property type="component" value="Chromosome"/>
</dbReference>
<dbReference type="EMBL" id="CP031124">
    <property type="protein sequence ID" value="AXF84703.1"/>
    <property type="molecule type" value="Genomic_DNA"/>
</dbReference>
<dbReference type="InterPro" id="IPR004045">
    <property type="entry name" value="Glutathione_S-Trfase_N"/>
</dbReference>
<dbReference type="SFLD" id="SFLDS00019">
    <property type="entry name" value="Glutathione_Transferase_(cytos"/>
    <property type="match status" value="1"/>
</dbReference>
<dbReference type="PANTHER" id="PTHR42673:SF21">
    <property type="entry name" value="GLUTATHIONE S-TRANSFERASE YFCF"/>
    <property type="match status" value="1"/>
</dbReference>
<dbReference type="CDD" id="cd03191">
    <property type="entry name" value="GST_C_Zeta"/>
    <property type="match status" value="1"/>
</dbReference>
<dbReference type="EC" id="5.2.1.4" evidence="4"/>
<comment type="similarity">
    <text evidence="1">Belongs to the GST superfamily. Zeta family.</text>
</comment>
<accession>A0A345D8L5</accession>
<dbReference type="GO" id="GO:0006559">
    <property type="term" value="P:L-phenylalanine catabolic process"/>
    <property type="evidence" value="ECO:0007669"/>
    <property type="project" value="TreeGrafter"/>
</dbReference>
<feature type="domain" description="GST C-terminal" evidence="3">
    <location>
        <begin position="87"/>
        <end position="214"/>
    </location>
</feature>
<protein>
    <submittedName>
        <fullName evidence="4">Maleylpyruvate isomerase</fullName>
        <ecNumber evidence="4">5.2.1.4</ecNumber>
    </submittedName>
</protein>
<dbReference type="KEGG" id="hyf:DTO96_100413"/>
<dbReference type="PANTHER" id="PTHR42673">
    <property type="entry name" value="MALEYLACETOACETATE ISOMERASE"/>
    <property type="match status" value="1"/>
</dbReference>
<dbReference type="Gene3D" id="3.40.30.10">
    <property type="entry name" value="Glutaredoxin"/>
    <property type="match status" value="1"/>
</dbReference>
<dbReference type="FunFam" id="1.20.1050.10:FF:000017">
    <property type="entry name" value="Maleylacetoacetate isomerase"/>
    <property type="match status" value="1"/>
</dbReference>
<evidence type="ECO:0000259" key="2">
    <source>
        <dbReference type="PROSITE" id="PS50404"/>
    </source>
</evidence>